<name>A0A0A9F0A4_ARUDO</name>
<reference evidence="1" key="1">
    <citation type="submission" date="2014-09" db="EMBL/GenBank/DDBJ databases">
        <authorList>
            <person name="Magalhaes I.L.F."/>
            <person name="Oliveira U."/>
            <person name="Santos F.R."/>
            <person name="Vidigal T.H.D.A."/>
            <person name="Brescovit A.D."/>
            <person name="Santos A.J."/>
        </authorList>
    </citation>
    <scope>NUCLEOTIDE SEQUENCE</scope>
    <source>
        <tissue evidence="1">Shoot tissue taken approximately 20 cm above the soil surface</tissue>
    </source>
</reference>
<evidence type="ECO:0000313" key="1">
    <source>
        <dbReference type="EMBL" id="JAE05772.1"/>
    </source>
</evidence>
<organism evidence="1">
    <name type="scientific">Arundo donax</name>
    <name type="common">Giant reed</name>
    <name type="synonym">Donax arundinaceus</name>
    <dbReference type="NCBI Taxonomy" id="35708"/>
    <lineage>
        <taxon>Eukaryota</taxon>
        <taxon>Viridiplantae</taxon>
        <taxon>Streptophyta</taxon>
        <taxon>Embryophyta</taxon>
        <taxon>Tracheophyta</taxon>
        <taxon>Spermatophyta</taxon>
        <taxon>Magnoliopsida</taxon>
        <taxon>Liliopsida</taxon>
        <taxon>Poales</taxon>
        <taxon>Poaceae</taxon>
        <taxon>PACMAD clade</taxon>
        <taxon>Arundinoideae</taxon>
        <taxon>Arundineae</taxon>
        <taxon>Arundo</taxon>
    </lineage>
</organism>
<sequence>MIHCFCVNCEL</sequence>
<proteinExistence type="predicted"/>
<reference evidence="1" key="2">
    <citation type="journal article" date="2015" name="Data Brief">
        <title>Shoot transcriptome of the giant reed, Arundo donax.</title>
        <authorList>
            <person name="Barrero R.A."/>
            <person name="Guerrero F.D."/>
            <person name="Moolhuijzen P."/>
            <person name="Goolsby J.A."/>
            <person name="Tidwell J."/>
            <person name="Bellgard S.E."/>
            <person name="Bellgard M.I."/>
        </authorList>
    </citation>
    <scope>NUCLEOTIDE SEQUENCE</scope>
    <source>
        <tissue evidence="1">Shoot tissue taken approximately 20 cm above the soil surface</tissue>
    </source>
</reference>
<accession>A0A0A9F0A4</accession>
<protein>
    <submittedName>
        <fullName evidence="1">Uncharacterized protein</fullName>
    </submittedName>
</protein>
<dbReference type="EMBL" id="GBRH01192124">
    <property type="protein sequence ID" value="JAE05772.1"/>
    <property type="molecule type" value="Transcribed_RNA"/>
</dbReference>